<evidence type="ECO:0000256" key="1">
    <source>
        <dbReference type="SAM" id="MobiDB-lite"/>
    </source>
</evidence>
<dbReference type="AlphaFoldDB" id="A0A6A5SD57"/>
<protein>
    <recommendedName>
        <fullName evidence="4">Tachykinin family protein</fullName>
    </recommendedName>
</protein>
<feature type="region of interest" description="Disordered" evidence="1">
    <location>
        <begin position="1"/>
        <end position="25"/>
    </location>
</feature>
<organism evidence="2 3">
    <name type="scientific">Clathrospora elynae</name>
    <dbReference type="NCBI Taxonomy" id="706981"/>
    <lineage>
        <taxon>Eukaryota</taxon>
        <taxon>Fungi</taxon>
        <taxon>Dikarya</taxon>
        <taxon>Ascomycota</taxon>
        <taxon>Pezizomycotina</taxon>
        <taxon>Dothideomycetes</taxon>
        <taxon>Pleosporomycetidae</taxon>
        <taxon>Pleosporales</taxon>
        <taxon>Diademaceae</taxon>
        <taxon>Clathrospora</taxon>
    </lineage>
</organism>
<dbReference type="EMBL" id="ML976131">
    <property type="protein sequence ID" value="KAF1937620.1"/>
    <property type="molecule type" value="Genomic_DNA"/>
</dbReference>
<proteinExistence type="predicted"/>
<dbReference type="Pfam" id="PF11951">
    <property type="entry name" value="Fungal_trans_2"/>
    <property type="match status" value="1"/>
</dbReference>
<sequence>MASSSNQKQPFKRRPGRRRLPPLAQGPAFQFVVASHPDEFKDGETMRNVRSHVMYKHREQRESSPRDSIRSREGSSVTVSTTCTPSPMATNTNGMLDDTYLAPTPARHHGTVWSQDTYRFDTPSPSESPTRALAARILSATTTATARSAPPMFREPSEYTFPARNVSEHQSLEDLKCDWIHNTAFFCHDSSWMQYICDNRLSFLSHVYATLVYQDLGEGLLHDSDLTAYAKTTIMRSISDRLDTDDVTIISILHLLISEIGGLDEDVFNVHQDGLATCMRNLRGGILSQNVSKFMTLVMLTFAISRGQDESLELTPRRSSPVLPDDGIPISPLSAPIEDMSRLYGHCSTRTMELTGDMQRCTSIFLARWSHTGTAESTLSGQLATCDAQLQQTYIRLLSLPSTEDDLSPNWIYESCRLAALIYCRSIIHGAAFADSAATMHARNAGPNTESSTLLAALYEALNKTDTQGCWGTPLRGIFLWVCLVGSAASWSSARPSNDDEETSQASAWMRKCFALYAVRAAVSVPFELADATIHALRTMLQVRRGMAAKKGLEEIGQ</sequence>
<dbReference type="InterPro" id="IPR021858">
    <property type="entry name" value="Fun_TF"/>
</dbReference>
<feature type="compositionally biased region" description="Basic and acidic residues" evidence="1">
    <location>
        <begin position="56"/>
        <end position="73"/>
    </location>
</feature>
<feature type="compositionally biased region" description="Basic residues" evidence="1">
    <location>
        <begin position="10"/>
        <end position="20"/>
    </location>
</feature>
<name>A0A6A5SD57_9PLEO</name>
<evidence type="ECO:0000313" key="2">
    <source>
        <dbReference type="EMBL" id="KAF1937620.1"/>
    </source>
</evidence>
<feature type="region of interest" description="Disordered" evidence="1">
    <location>
        <begin position="53"/>
        <end position="92"/>
    </location>
</feature>
<dbReference type="PANTHER" id="PTHR37540">
    <property type="entry name" value="TRANSCRIPTION FACTOR (ACR-2), PUTATIVE-RELATED-RELATED"/>
    <property type="match status" value="1"/>
</dbReference>
<feature type="compositionally biased region" description="Low complexity" evidence="1">
    <location>
        <begin position="75"/>
        <end position="87"/>
    </location>
</feature>
<evidence type="ECO:0008006" key="4">
    <source>
        <dbReference type="Google" id="ProtNLM"/>
    </source>
</evidence>
<reference evidence="2" key="1">
    <citation type="journal article" date="2020" name="Stud. Mycol.">
        <title>101 Dothideomycetes genomes: a test case for predicting lifestyles and emergence of pathogens.</title>
        <authorList>
            <person name="Haridas S."/>
            <person name="Albert R."/>
            <person name="Binder M."/>
            <person name="Bloem J."/>
            <person name="Labutti K."/>
            <person name="Salamov A."/>
            <person name="Andreopoulos B."/>
            <person name="Baker S."/>
            <person name="Barry K."/>
            <person name="Bills G."/>
            <person name="Bluhm B."/>
            <person name="Cannon C."/>
            <person name="Castanera R."/>
            <person name="Culley D."/>
            <person name="Daum C."/>
            <person name="Ezra D."/>
            <person name="Gonzalez J."/>
            <person name="Henrissat B."/>
            <person name="Kuo A."/>
            <person name="Liang C."/>
            <person name="Lipzen A."/>
            <person name="Lutzoni F."/>
            <person name="Magnuson J."/>
            <person name="Mondo S."/>
            <person name="Nolan M."/>
            <person name="Ohm R."/>
            <person name="Pangilinan J."/>
            <person name="Park H.-J."/>
            <person name="Ramirez L."/>
            <person name="Alfaro M."/>
            <person name="Sun H."/>
            <person name="Tritt A."/>
            <person name="Yoshinaga Y."/>
            <person name="Zwiers L.-H."/>
            <person name="Turgeon B."/>
            <person name="Goodwin S."/>
            <person name="Spatafora J."/>
            <person name="Crous P."/>
            <person name="Grigoriev I."/>
        </authorList>
    </citation>
    <scope>NUCLEOTIDE SEQUENCE</scope>
    <source>
        <strain evidence="2">CBS 161.51</strain>
    </source>
</reference>
<dbReference type="Proteomes" id="UP000800038">
    <property type="component" value="Unassembled WGS sequence"/>
</dbReference>
<dbReference type="OrthoDB" id="415825at2759"/>
<keyword evidence="3" id="KW-1185">Reference proteome</keyword>
<accession>A0A6A5SD57</accession>
<evidence type="ECO:0000313" key="3">
    <source>
        <dbReference type="Proteomes" id="UP000800038"/>
    </source>
</evidence>
<dbReference type="PANTHER" id="PTHR37540:SF5">
    <property type="entry name" value="TRANSCRIPTION FACTOR DOMAIN-CONTAINING PROTEIN"/>
    <property type="match status" value="1"/>
</dbReference>
<gene>
    <name evidence="2" type="ORF">EJ02DRAFT_469556</name>
</gene>